<proteinExistence type="predicted"/>
<keyword evidence="1" id="KW-0732">Signal</keyword>
<accession>A0A4D5RXW6</accession>
<reference evidence="2" key="1">
    <citation type="submission" date="2019-04" db="EMBL/GenBank/DDBJ databases">
        <title>An insight into the mialome of Ixodes scapularis.</title>
        <authorList>
            <person name="Ribeiro J.M."/>
            <person name="Mather T.N."/>
            <person name="Karim S."/>
        </authorList>
    </citation>
    <scope>NUCLEOTIDE SEQUENCE</scope>
</reference>
<name>A0A4D5RXW6_IXOSC</name>
<feature type="signal peptide" evidence="1">
    <location>
        <begin position="1"/>
        <end position="27"/>
    </location>
</feature>
<feature type="chain" id="PRO_5020035098" evidence="1">
    <location>
        <begin position="28"/>
        <end position="107"/>
    </location>
</feature>
<protein>
    <submittedName>
        <fullName evidence="2">Putative secreted protein</fullName>
    </submittedName>
</protein>
<dbReference type="AlphaFoldDB" id="A0A4D5RXW6"/>
<evidence type="ECO:0000313" key="2">
    <source>
        <dbReference type="EMBL" id="MOY41879.1"/>
    </source>
</evidence>
<sequence>MYIFGHSFCNYLCLIIFLVNEKHSVLAAEWFYILNLFDGRSGPVLRTKYHGVIAFSSSLSGKKWFVTLGDFERAFGKFPPKGTVGANSLTSASCKLCVESSDCSTVY</sequence>
<dbReference type="EMBL" id="GHJT01007908">
    <property type="protein sequence ID" value="MOY41879.1"/>
    <property type="molecule type" value="Transcribed_RNA"/>
</dbReference>
<evidence type="ECO:0000256" key="1">
    <source>
        <dbReference type="SAM" id="SignalP"/>
    </source>
</evidence>
<organism evidence="2">
    <name type="scientific">Ixodes scapularis</name>
    <name type="common">Black-legged tick</name>
    <name type="synonym">Deer tick</name>
    <dbReference type="NCBI Taxonomy" id="6945"/>
    <lineage>
        <taxon>Eukaryota</taxon>
        <taxon>Metazoa</taxon>
        <taxon>Ecdysozoa</taxon>
        <taxon>Arthropoda</taxon>
        <taxon>Chelicerata</taxon>
        <taxon>Arachnida</taxon>
        <taxon>Acari</taxon>
        <taxon>Parasitiformes</taxon>
        <taxon>Ixodida</taxon>
        <taxon>Ixodoidea</taxon>
        <taxon>Ixodidae</taxon>
        <taxon>Ixodinae</taxon>
        <taxon>Ixodes</taxon>
    </lineage>
</organism>